<name>A0A2T7P5C6_POMCA</name>
<evidence type="ECO:0000313" key="2">
    <source>
        <dbReference type="EMBL" id="PVD28620.1"/>
    </source>
</evidence>
<dbReference type="Proteomes" id="UP000245119">
    <property type="component" value="Linkage Group LG6"/>
</dbReference>
<dbReference type="AlphaFoldDB" id="A0A2T7P5C6"/>
<sequence>MTENMTDVNDWQETVLQHNLKPLSAGGYLAIGIFLTVTGLSATGCNSATLIMFMRNKKTKAETAQPAMTSQPGCCRLRATAFLGYRSPPSLASPSAGSGVPSSARYRASQQLHSGIDSMVHHGLHQAVLYTRYVALCRASPQPSALNQSGRRPKGGSLGSHVGAGTLVPSTVPPLAGGDVTIVRAVGDGVFHRQDRETRLSINDYIVAHYIVYCMVFCIR</sequence>
<protein>
    <submittedName>
        <fullName evidence="2">Uncharacterized protein</fullName>
    </submittedName>
</protein>
<organism evidence="2 3">
    <name type="scientific">Pomacea canaliculata</name>
    <name type="common">Golden apple snail</name>
    <dbReference type="NCBI Taxonomy" id="400727"/>
    <lineage>
        <taxon>Eukaryota</taxon>
        <taxon>Metazoa</taxon>
        <taxon>Spiralia</taxon>
        <taxon>Lophotrochozoa</taxon>
        <taxon>Mollusca</taxon>
        <taxon>Gastropoda</taxon>
        <taxon>Caenogastropoda</taxon>
        <taxon>Architaenioglossa</taxon>
        <taxon>Ampullarioidea</taxon>
        <taxon>Ampullariidae</taxon>
        <taxon>Pomacea</taxon>
    </lineage>
</organism>
<comment type="caution">
    <text evidence="2">The sequence shown here is derived from an EMBL/GenBank/DDBJ whole genome shotgun (WGS) entry which is preliminary data.</text>
</comment>
<accession>A0A2T7P5C6</accession>
<feature type="transmembrane region" description="Helical" evidence="1">
    <location>
        <begin position="28"/>
        <end position="53"/>
    </location>
</feature>
<reference evidence="2 3" key="1">
    <citation type="submission" date="2018-04" db="EMBL/GenBank/DDBJ databases">
        <title>The genome of golden apple snail Pomacea canaliculata provides insight into stress tolerance and invasive adaptation.</title>
        <authorList>
            <person name="Liu C."/>
            <person name="Liu B."/>
            <person name="Ren Y."/>
            <person name="Zhang Y."/>
            <person name="Wang H."/>
            <person name="Li S."/>
            <person name="Jiang F."/>
            <person name="Yin L."/>
            <person name="Zhang G."/>
            <person name="Qian W."/>
            <person name="Fan W."/>
        </authorList>
    </citation>
    <scope>NUCLEOTIDE SEQUENCE [LARGE SCALE GENOMIC DNA]</scope>
    <source>
        <strain evidence="2">SZHN2017</strain>
        <tissue evidence="2">Muscle</tissue>
    </source>
</reference>
<proteinExistence type="predicted"/>
<keyword evidence="1" id="KW-0812">Transmembrane</keyword>
<keyword evidence="1" id="KW-0472">Membrane</keyword>
<dbReference type="EMBL" id="PZQS01000006">
    <property type="protein sequence ID" value="PVD28620.1"/>
    <property type="molecule type" value="Genomic_DNA"/>
</dbReference>
<keyword evidence="3" id="KW-1185">Reference proteome</keyword>
<evidence type="ECO:0000313" key="3">
    <source>
        <dbReference type="Proteomes" id="UP000245119"/>
    </source>
</evidence>
<gene>
    <name evidence="2" type="ORF">C0Q70_11213</name>
</gene>
<evidence type="ECO:0000256" key="1">
    <source>
        <dbReference type="SAM" id="Phobius"/>
    </source>
</evidence>
<keyword evidence="1" id="KW-1133">Transmembrane helix</keyword>